<feature type="compositionally biased region" description="Polar residues" evidence="1">
    <location>
        <begin position="11"/>
        <end position="32"/>
    </location>
</feature>
<feature type="region of interest" description="Disordered" evidence="1">
    <location>
        <begin position="1"/>
        <end position="32"/>
    </location>
</feature>
<reference evidence="3" key="2">
    <citation type="submission" date="2013-07" db="EMBL/GenBank/DDBJ databases">
        <authorList>
            <consortium name="The Broad Institute Genome Sequencing Platform"/>
            <person name="Cuomo C."/>
            <person name="Litvintseva A."/>
            <person name="Chen Y."/>
            <person name="Heitman J."/>
            <person name="Sun S."/>
            <person name="Springer D."/>
            <person name="Dromer F."/>
            <person name="Young S.K."/>
            <person name="Zeng Q."/>
            <person name="Gargeya S."/>
            <person name="Fitzgerald M."/>
            <person name="Abouelleil A."/>
            <person name="Alvarado L."/>
            <person name="Berlin A.M."/>
            <person name="Chapman S.B."/>
            <person name="Dewar J."/>
            <person name="Goldberg J."/>
            <person name="Griggs A."/>
            <person name="Gujja S."/>
            <person name="Hansen M."/>
            <person name="Howarth C."/>
            <person name="Imamovic A."/>
            <person name="Larimer J."/>
            <person name="McCowan C."/>
            <person name="Murphy C."/>
            <person name="Pearson M."/>
            <person name="Priest M."/>
            <person name="Roberts A."/>
            <person name="Saif S."/>
            <person name="Shea T."/>
            <person name="Sykes S."/>
            <person name="Wortman J."/>
            <person name="Nusbaum C."/>
            <person name="Birren B."/>
        </authorList>
    </citation>
    <scope>NUCLEOTIDE SEQUENCE</scope>
    <source>
        <strain evidence="3">CBS 10737</strain>
    </source>
</reference>
<keyword evidence="4" id="KW-1185">Reference proteome</keyword>
<dbReference type="KEGG" id="kpin:30173567"/>
<dbReference type="GeneID" id="30173567"/>
<evidence type="ECO:0000313" key="3">
    <source>
        <dbReference type="EMBL" id="WWC73291.1"/>
    </source>
</evidence>
<evidence type="ECO:0000313" key="2">
    <source>
        <dbReference type="EMBL" id="OCF48420.1"/>
    </source>
</evidence>
<dbReference type="AlphaFoldDB" id="A0A1B9HYT1"/>
<dbReference type="Proteomes" id="UP000094020">
    <property type="component" value="Chromosome 10"/>
</dbReference>
<dbReference type="RefSeq" id="XP_019009639.1">
    <property type="nucleotide sequence ID" value="XM_019156921.1"/>
</dbReference>
<dbReference type="EMBL" id="CP144528">
    <property type="protein sequence ID" value="WWC73291.1"/>
    <property type="molecule type" value="Genomic_DNA"/>
</dbReference>
<accession>A0A1B9HYT1</accession>
<evidence type="ECO:0000256" key="1">
    <source>
        <dbReference type="SAM" id="MobiDB-lite"/>
    </source>
</evidence>
<name>A0A1B9HYT1_9TREE</name>
<proteinExistence type="predicted"/>
<sequence>MAQVTFAQEWEGSTTATEGSKTSASEDSSGLARTNNLISSEDIHAVNMIPGHLTLRPRQKECIPNKITDMSHIEIGKRGNTIETWDERLSNRKLPQICVLSPSEG</sequence>
<dbReference type="EMBL" id="KI894013">
    <property type="protein sequence ID" value="OCF48420.1"/>
    <property type="molecule type" value="Genomic_DNA"/>
</dbReference>
<organism evidence="2">
    <name type="scientific">Kwoniella pini CBS 10737</name>
    <dbReference type="NCBI Taxonomy" id="1296096"/>
    <lineage>
        <taxon>Eukaryota</taxon>
        <taxon>Fungi</taxon>
        <taxon>Dikarya</taxon>
        <taxon>Basidiomycota</taxon>
        <taxon>Agaricomycotina</taxon>
        <taxon>Tremellomycetes</taxon>
        <taxon>Tremellales</taxon>
        <taxon>Cryptococcaceae</taxon>
        <taxon>Kwoniella</taxon>
    </lineage>
</organism>
<reference evidence="3" key="4">
    <citation type="submission" date="2024-02" db="EMBL/GenBank/DDBJ databases">
        <title>Comparative genomics of Cryptococcus and Kwoniella reveals pathogenesis evolution and contrasting modes of karyotype evolution via chromosome fusion or intercentromeric recombination.</title>
        <authorList>
            <person name="Coelho M.A."/>
            <person name="David-Palma M."/>
            <person name="Shea T."/>
            <person name="Bowers K."/>
            <person name="McGinley-Smith S."/>
            <person name="Mohammad A.W."/>
            <person name="Gnirke A."/>
            <person name="Yurkov A.M."/>
            <person name="Nowrousian M."/>
            <person name="Sun S."/>
            <person name="Cuomo C.A."/>
            <person name="Heitman J."/>
        </authorList>
    </citation>
    <scope>NUCLEOTIDE SEQUENCE</scope>
    <source>
        <strain evidence="3">CBS 10737</strain>
    </source>
</reference>
<reference evidence="2" key="3">
    <citation type="submission" date="2016-07" db="EMBL/GenBank/DDBJ databases">
        <title>Evolution of pathogenesis and genome organization in the Tremellales.</title>
        <authorList>
            <person name="Cuomo C."/>
            <person name="Litvintseva A."/>
            <person name="Heitman J."/>
            <person name="Chen Y."/>
            <person name="Sun S."/>
            <person name="Springer D."/>
            <person name="Dromer F."/>
            <person name="Young S."/>
            <person name="Zeng Q."/>
            <person name="Chapman S."/>
            <person name="Gujja S."/>
            <person name="Saif S."/>
            <person name="Birren B."/>
        </authorList>
    </citation>
    <scope>NUCLEOTIDE SEQUENCE</scope>
    <source>
        <strain evidence="2">CBS 10737</strain>
    </source>
</reference>
<protein>
    <submittedName>
        <fullName evidence="2">Uncharacterized protein</fullName>
    </submittedName>
</protein>
<evidence type="ECO:0000313" key="4">
    <source>
        <dbReference type="Proteomes" id="UP000094020"/>
    </source>
</evidence>
<gene>
    <name evidence="2" type="ORF">I206_05198</name>
    <name evidence="3" type="ORF">I206_107257</name>
</gene>
<reference evidence="2" key="1">
    <citation type="submission" date="2013-07" db="EMBL/GenBank/DDBJ databases">
        <title>The Genome Sequence of Cryptococcus pinus CBS10737.</title>
        <authorList>
            <consortium name="The Broad Institute Genome Sequencing Platform"/>
            <person name="Cuomo C."/>
            <person name="Litvintseva A."/>
            <person name="Chen Y."/>
            <person name="Heitman J."/>
            <person name="Sun S."/>
            <person name="Springer D."/>
            <person name="Dromer F."/>
            <person name="Young S.K."/>
            <person name="Zeng Q."/>
            <person name="Gargeya S."/>
            <person name="Fitzgerald M."/>
            <person name="Abouelleil A."/>
            <person name="Alvarado L."/>
            <person name="Berlin A.M."/>
            <person name="Chapman S.B."/>
            <person name="Dewar J."/>
            <person name="Goldberg J."/>
            <person name="Griggs A."/>
            <person name="Gujja S."/>
            <person name="Hansen M."/>
            <person name="Howarth C."/>
            <person name="Imamovic A."/>
            <person name="Larimer J."/>
            <person name="McCowan C."/>
            <person name="Murphy C."/>
            <person name="Pearson M."/>
            <person name="Priest M."/>
            <person name="Roberts A."/>
            <person name="Saif S."/>
            <person name="Shea T."/>
            <person name="Sykes S."/>
            <person name="Wortman J."/>
            <person name="Nusbaum C."/>
            <person name="Birren B."/>
        </authorList>
    </citation>
    <scope>NUCLEOTIDE SEQUENCE [LARGE SCALE GENOMIC DNA]</scope>
    <source>
        <strain evidence="2">CBS 10737</strain>
    </source>
</reference>